<name>A0ABT1MLJ6_9RHOB</name>
<keyword evidence="1" id="KW-0614">Plasmid</keyword>
<evidence type="ECO:0000313" key="2">
    <source>
        <dbReference type="Proteomes" id="UP001203945"/>
    </source>
</evidence>
<dbReference type="Pfam" id="PF05159">
    <property type="entry name" value="Capsule_synth"/>
    <property type="match status" value="1"/>
</dbReference>
<dbReference type="SUPFAM" id="SSF53756">
    <property type="entry name" value="UDP-Glycosyltransferase/glycogen phosphorylase"/>
    <property type="match status" value="1"/>
</dbReference>
<accession>A0ABT1MLJ6</accession>
<proteinExistence type="predicted"/>
<evidence type="ECO:0000313" key="1">
    <source>
        <dbReference type="EMBL" id="MCQ0969162.1"/>
    </source>
</evidence>
<sequence length="378" mass="42160">MMIQHPAYLQTDDAFCDGVMTSLQCDGKTPRSVSLRRISLPRDTGIWSLARTWRASMSFPPGEGMVHRVGAAGRMQALSRQLQDGPVDFLCIWRGLLGRSLMGTYLARSLGVPCAFFERGPLPGWLQIDPNGVNARNSVPRDAAFFRRWRATFEGPQADWRDLRATLQARTPRRALSRQDRREDWSGEGPFLFVPFQLNVANDPLPDAGWAADAGDLVEVLARASLSLPKGWHLRLKPHPNARGDLARLVDRHPNARMVIDRTTNSLDQLKASRGVITVNSAMGIEAFFFDKPVIVLGDSYYGGLGRTELAPSPEALALLLADPDALQFDATARDDLMTFLFNDYFVRDEDLRAGHFTAQDLLARHARHEALAAREEQ</sequence>
<gene>
    <name evidence="1" type="ORF">MLD63_01765</name>
</gene>
<protein>
    <recommendedName>
        <fullName evidence="3">Capsular biosynthesis protein</fullName>
    </recommendedName>
</protein>
<keyword evidence="2" id="KW-1185">Reference proteome</keyword>
<geneLocation type="plasmid" evidence="1">
    <name>unnamed1</name>
</geneLocation>
<evidence type="ECO:0008006" key="3">
    <source>
        <dbReference type="Google" id="ProtNLM"/>
    </source>
</evidence>
<dbReference type="InterPro" id="IPR043148">
    <property type="entry name" value="TagF_C"/>
</dbReference>
<dbReference type="Proteomes" id="UP001203945">
    <property type="component" value="Unassembled WGS sequence"/>
</dbReference>
<dbReference type="Gene3D" id="3.40.50.12580">
    <property type="match status" value="1"/>
</dbReference>
<dbReference type="RefSeq" id="WP_255328116.1">
    <property type="nucleotide sequence ID" value="NZ_JAKZEU010000001.1"/>
</dbReference>
<dbReference type="EMBL" id="JAKZEU010000001">
    <property type="protein sequence ID" value="MCQ0969162.1"/>
    <property type="molecule type" value="Genomic_DNA"/>
</dbReference>
<reference evidence="1 2" key="1">
    <citation type="submission" date="2022-03" db="EMBL/GenBank/DDBJ databases">
        <authorList>
            <person name="He Y."/>
        </authorList>
    </citation>
    <scope>NUCLEOTIDE SEQUENCE [LARGE SCALE GENOMIC DNA]</scope>
    <source>
        <strain evidence="1 2">TK19116</strain>
        <plasmid evidence="1">unnamed1</plasmid>
    </source>
</reference>
<dbReference type="InterPro" id="IPR007833">
    <property type="entry name" value="Capsule_polysaccharide_synth"/>
</dbReference>
<comment type="caution">
    <text evidence="1">The sequence shown here is derived from an EMBL/GenBank/DDBJ whole genome shotgun (WGS) entry which is preliminary data.</text>
</comment>
<organism evidence="1 2">
    <name type="scientific">Paracoccus albicereus</name>
    <dbReference type="NCBI Taxonomy" id="2922394"/>
    <lineage>
        <taxon>Bacteria</taxon>
        <taxon>Pseudomonadati</taxon>
        <taxon>Pseudomonadota</taxon>
        <taxon>Alphaproteobacteria</taxon>
        <taxon>Rhodobacterales</taxon>
        <taxon>Paracoccaceae</taxon>
        <taxon>Paracoccus</taxon>
    </lineage>
</organism>